<dbReference type="PROSITE" id="PS50929">
    <property type="entry name" value="ABC_TM1F"/>
    <property type="match status" value="1"/>
</dbReference>
<keyword evidence="9" id="KW-0067">ATP-binding</keyword>
<dbReference type="InterPro" id="IPR017871">
    <property type="entry name" value="ABC_transporter-like_CS"/>
</dbReference>
<keyword evidence="4 6" id="KW-0472">Membrane</keyword>
<dbReference type="PANTHER" id="PTHR24221:SF654">
    <property type="entry name" value="ATP-BINDING CASSETTE SUB-FAMILY B MEMBER 6"/>
    <property type="match status" value="1"/>
</dbReference>
<evidence type="ECO:0000256" key="2">
    <source>
        <dbReference type="ARBA" id="ARBA00022692"/>
    </source>
</evidence>
<feature type="domain" description="ABC transporter" evidence="7">
    <location>
        <begin position="364"/>
        <end position="603"/>
    </location>
</feature>
<feature type="transmembrane region" description="Helical" evidence="6">
    <location>
        <begin position="272"/>
        <end position="299"/>
    </location>
</feature>
<evidence type="ECO:0000259" key="8">
    <source>
        <dbReference type="PROSITE" id="PS50929"/>
    </source>
</evidence>
<evidence type="ECO:0000313" key="9">
    <source>
        <dbReference type="EMBL" id="WUX35160.1"/>
    </source>
</evidence>
<evidence type="ECO:0000256" key="3">
    <source>
        <dbReference type="ARBA" id="ARBA00022989"/>
    </source>
</evidence>
<dbReference type="GO" id="GO:0005524">
    <property type="term" value="F:ATP binding"/>
    <property type="evidence" value="ECO:0007669"/>
    <property type="project" value="UniProtKB-KW"/>
</dbReference>
<dbReference type="Pfam" id="PF00005">
    <property type="entry name" value="ABC_tran"/>
    <property type="match status" value="1"/>
</dbReference>
<reference evidence="9" key="1">
    <citation type="submission" date="2022-10" db="EMBL/GenBank/DDBJ databases">
        <title>The complete genomes of actinobacterial strains from the NBC collection.</title>
        <authorList>
            <person name="Joergensen T.S."/>
            <person name="Alvarez Arevalo M."/>
            <person name="Sterndorff E.B."/>
            <person name="Faurdal D."/>
            <person name="Vuksanovic O."/>
            <person name="Mourched A.-S."/>
            <person name="Charusanti P."/>
            <person name="Shaw S."/>
            <person name="Blin K."/>
            <person name="Weber T."/>
        </authorList>
    </citation>
    <scope>NUCLEOTIDE SEQUENCE</scope>
    <source>
        <strain evidence="9">NBC_01436</strain>
    </source>
</reference>
<dbReference type="EMBL" id="CP109491">
    <property type="protein sequence ID" value="WUX35160.1"/>
    <property type="molecule type" value="Genomic_DNA"/>
</dbReference>
<dbReference type="InterPro" id="IPR039421">
    <property type="entry name" value="Type_1_exporter"/>
</dbReference>
<feature type="domain" description="ABC transmembrane type-1" evidence="8">
    <location>
        <begin position="55"/>
        <end position="334"/>
    </location>
</feature>
<dbReference type="CDD" id="cd07346">
    <property type="entry name" value="ABC_6TM_exporters"/>
    <property type="match status" value="1"/>
</dbReference>
<dbReference type="SUPFAM" id="SSF52540">
    <property type="entry name" value="P-loop containing nucleoside triphosphate hydrolases"/>
    <property type="match status" value="1"/>
</dbReference>
<feature type="transmembrane region" description="Helical" evidence="6">
    <location>
        <begin position="53"/>
        <end position="78"/>
    </location>
</feature>
<evidence type="ECO:0000256" key="1">
    <source>
        <dbReference type="ARBA" id="ARBA00004651"/>
    </source>
</evidence>
<dbReference type="Gene3D" id="3.40.50.300">
    <property type="entry name" value="P-loop containing nucleotide triphosphate hydrolases"/>
    <property type="match status" value="1"/>
</dbReference>
<evidence type="ECO:0000313" key="10">
    <source>
        <dbReference type="Proteomes" id="UP001431926"/>
    </source>
</evidence>
<dbReference type="InterPro" id="IPR027417">
    <property type="entry name" value="P-loop_NTPase"/>
</dbReference>
<dbReference type="Proteomes" id="UP001431926">
    <property type="component" value="Chromosome"/>
</dbReference>
<keyword evidence="9" id="KW-0547">Nucleotide-binding</keyword>
<dbReference type="SUPFAM" id="SSF90123">
    <property type="entry name" value="ABC transporter transmembrane region"/>
    <property type="match status" value="1"/>
</dbReference>
<feature type="region of interest" description="Disordered" evidence="5">
    <location>
        <begin position="572"/>
        <end position="618"/>
    </location>
</feature>
<dbReference type="Gene3D" id="1.20.1560.10">
    <property type="entry name" value="ABC transporter type 1, transmembrane domain"/>
    <property type="match status" value="1"/>
</dbReference>
<gene>
    <name evidence="9" type="ORF">OG367_02480</name>
</gene>
<dbReference type="PROSITE" id="PS50893">
    <property type="entry name" value="ABC_TRANSPORTER_2"/>
    <property type="match status" value="1"/>
</dbReference>
<keyword evidence="10" id="KW-1185">Reference proteome</keyword>
<proteinExistence type="predicted"/>
<evidence type="ECO:0000256" key="4">
    <source>
        <dbReference type="ARBA" id="ARBA00023136"/>
    </source>
</evidence>
<sequence>MSTTTPPARPPAAGHPAKGPEPRAPEAGRAPESASVQALFRTALVRDGRGLRLGLTAAAFMVHQLCEALVPILIGVVIDRALAPSDGPALLGWLTVLAGVFTLLSLSYQRASAAMVTVYGYGEQALRLRTMARLLDPRSLRRPPGAGEALSLVSSDTYRVAGVSWSVVQQASTVTAIVTASAVLLLISLPLGAGVIAGTVLVLLVMRRISMPLEARGLAEQSSAARAGDVATDMITGLRVVTGMNAHAEAARRYRVASQASRRGAVAAARSVLTYSCVSLLLSGLFLAALATASGYLALDGSITIGQLVTVLGLAQYLQGSLAHVGTFASNWIHKRASARRLSGLINEPPLIGAAPGPGNGRPEESADATAPALLWHPPGHDEPVRLERGELVGVVPGRPSSARDIGDRLGYRVPLARGELLVSGVDAVDLGPERVRELIAAPPHHGAVFSGTLRSNLVPPGGDPDPAVLRATMLDDVIEDIGGDGSDVGERGRKLSGGQRQRLLMARALHTGAEVVVLDEPTTAVDPATEQRIAEGLRALPTTTLLVTTSGILLSGCDRVVDLSAETETDNAVGIDPDGVPGTAHADAPHTAPHTAPDAASDTAPAADRPEPNGVPR</sequence>
<dbReference type="Pfam" id="PF00664">
    <property type="entry name" value="ABC_membrane"/>
    <property type="match status" value="1"/>
</dbReference>
<dbReference type="InterPro" id="IPR011527">
    <property type="entry name" value="ABC1_TM_dom"/>
</dbReference>
<protein>
    <submittedName>
        <fullName evidence="9">ABC transporter ATP-binding protein/permease</fullName>
    </submittedName>
</protein>
<feature type="compositionally biased region" description="Low complexity" evidence="5">
    <location>
        <begin position="584"/>
        <end position="608"/>
    </location>
</feature>
<comment type="subcellular location">
    <subcellularLocation>
        <location evidence="1">Cell membrane</location>
        <topology evidence="1">Multi-pass membrane protein</topology>
    </subcellularLocation>
</comment>
<accession>A0ABZ1Z9P1</accession>
<dbReference type="InterPro" id="IPR036640">
    <property type="entry name" value="ABC1_TM_sf"/>
</dbReference>
<dbReference type="PROSITE" id="PS00211">
    <property type="entry name" value="ABC_TRANSPORTER_1"/>
    <property type="match status" value="1"/>
</dbReference>
<evidence type="ECO:0000256" key="6">
    <source>
        <dbReference type="SAM" id="Phobius"/>
    </source>
</evidence>
<dbReference type="RefSeq" id="WP_329354248.1">
    <property type="nucleotide sequence ID" value="NZ_CP109490.1"/>
</dbReference>
<feature type="transmembrane region" description="Helical" evidence="6">
    <location>
        <begin position="90"/>
        <end position="108"/>
    </location>
</feature>
<keyword evidence="3 6" id="KW-1133">Transmembrane helix</keyword>
<dbReference type="PANTHER" id="PTHR24221">
    <property type="entry name" value="ATP-BINDING CASSETTE SUB-FAMILY B"/>
    <property type="match status" value="1"/>
</dbReference>
<keyword evidence="2 6" id="KW-0812">Transmembrane</keyword>
<evidence type="ECO:0000259" key="7">
    <source>
        <dbReference type="PROSITE" id="PS50893"/>
    </source>
</evidence>
<organism evidence="9 10">
    <name type="scientific">Streptomyces anulatus</name>
    <name type="common">Streptomyces chrysomallus</name>
    <dbReference type="NCBI Taxonomy" id="1892"/>
    <lineage>
        <taxon>Bacteria</taxon>
        <taxon>Bacillati</taxon>
        <taxon>Actinomycetota</taxon>
        <taxon>Actinomycetes</taxon>
        <taxon>Kitasatosporales</taxon>
        <taxon>Streptomycetaceae</taxon>
        <taxon>Streptomyces</taxon>
    </lineage>
</organism>
<dbReference type="InterPro" id="IPR003439">
    <property type="entry name" value="ABC_transporter-like_ATP-bd"/>
</dbReference>
<feature type="region of interest" description="Disordered" evidence="5">
    <location>
        <begin position="1"/>
        <end position="32"/>
    </location>
</feature>
<feature type="transmembrane region" description="Helical" evidence="6">
    <location>
        <begin position="182"/>
        <end position="206"/>
    </location>
</feature>
<name>A0ABZ1Z9P1_STRAQ</name>
<evidence type="ECO:0000256" key="5">
    <source>
        <dbReference type="SAM" id="MobiDB-lite"/>
    </source>
</evidence>